<dbReference type="InterPro" id="IPR016024">
    <property type="entry name" value="ARM-type_fold"/>
</dbReference>
<proteinExistence type="inferred from homology"/>
<dbReference type="GO" id="GO:0000124">
    <property type="term" value="C:SAGA complex"/>
    <property type="evidence" value="ECO:0007669"/>
    <property type="project" value="TreeGrafter"/>
</dbReference>
<evidence type="ECO:0000259" key="5">
    <source>
        <dbReference type="PROSITE" id="PS51190"/>
    </source>
</evidence>
<dbReference type="SMART" id="SM01343">
    <property type="entry name" value="FATC"/>
    <property type="match status" value="1"/>
</dbReference>
<dbReference type="Pfam" id="PF20175">
    <property type="entry name" value="Tra1_central"/>
    <property type="match status" value="1"/>
</dbReference>
<dbReference type="PROSITE" id="PS51190">
    <property type="entry name" value="FATC"/>
    <property type="match status" value="1"/>
</dbReference>
<dbReference type="Proteomes" id="UP000694701">
    <property type="component" value="Unplaced"/>
</dbReference>
<feature type="region of interest" description="Disordered" evidence="2">
    <location>
        <begin position="3250"/>
        <end position="3272"/>
    </location>
</feature>
<dbReference type="CDD" id="cd05163">
    <property type="entry name" value="PIKK_TRRAP"/>
    <property type="match status" value="1"/>
</dbReference>
<comment type="similarity">
    <text evidence="1">Belongs to the PI3/PI4-kinase family. TRA1 subfamily.</text>
</comment>
<sequence>MSLVPTPSPTVVDQTTLMKKYLQFVAALTDNNTPDETKLKMMQEVSENFENVTSSPQYSTFLEHIIPRFLTFLQDGEVQFLQEKPTQQLRKLVLEIIHRIPTNEHLRTHAKNILSVMFRFLEIESEENVLICLRIIIELHKQFRPPISQEIHHFLDFVKQIYKELPKVVTRYFENPQVIAENTVPSPEMVGMITSVLVKTAPEREDSETRTHTIIPRGSLSLKVLAELPIIVVLMYQLYKLNIHNVVSDFVPLIMNTIMLQVSPQARQHKLFNKELYADFIAAQIKTLSFLAYIIRIYQDLVGKYSQQMVKGMLQLLSYCPPETAHLRKELLIAAKHILTTDLRSQFIPCMDKLFDESILIGSGYTARETLRPLAYSTLADLVHHVRQNLPLTDLSLAVQLFAKNIDDESLPSSIQTMSCKLLLNLVDCIRSKSEQENGNGRDILMRMLEVFVLKFHTIARYQLVSIFKKCKPQSEMGVVDTGALPGVPATPTVTTPALPPPAPPTPVTPAPPPATSFDRPGDKEDKQTFQVSDCRSLVKTLVCGVKTITWGITSCKAPGEAQFIPNKQLQPKETQIYIKLVKYAMQALDIYQVQIAGNGQTYIRVANCQTVRMKEEKEVLEHFAGVFTMMNPLTFKEIFQTTVPYMVERISKNYALQIVANSFLANLTTSALFATILVEYLLERLPEMGSNVELSNLYLKLFKLVFGSVSLFAAENEQMLKPHLHKIVNSSMELAQSAKEPYNYFLLLRALFRSIGGGSHDLLYQEFLPLLPNLLQGLNMLQSGLHKQHMKDLFVELCLTVPVRLSSLLPYLPMLMDPLVSALNGSQTLVSQGLRTLELCVDNLQPDFLYDHIQPVRAELMQALWRTLRNPAETISHVAYRVLGKFGGSNRKMLKESQKLQYVVTEVQGPSIKAEFTDCKASIQLPMEKAIETALDCLKSANTEPYYRRQAWEVIKCFLVAMTSLEDNKHALYQLLAHPNFTEKWIPNVIISHRYKAQDTPARRTFEQALTGAFMSAVIKDLRPSALPFVASLIRHYTMVAVAQQCGPFLLPCYQSGSQASTAMFHSEENGSKGMDPLVLIDAIAICMAYEEKELCKIGEVALAVIFDVASIILGSKERACQLPLFSYIVERLCACCYEQAWYAKLGGVVSIKFLMERLPLIWVLQNQLTFLKALLFVMMDLTGEVSNGAVAMAKTTLEQLLIRCATPLKDEEKTEELLSAQDKSFHLVTHDLVREVTSPNSTVRKQAMHSLQVLAQVTGKSVTIIMEPHKEVLQDMVPPKKHLLRHQPANAQIGLMEGNTFCTTLQPRLFTMDLNVVEHKVFYTELLNLCEAEDAALMKLPCYKSLPSLVPLRIAALNALAACNYLPQSREKIIAALFKALNSTNSELQEAGEACMRKFLEGATIEVDQIHTHMRPLLMMLGDYRSLTLNVVNRLTSVTRLFPNSFNDKFCDQMMQHLRKWMEVVVITHKGGQRSDGSPAMEGVEEMRICSAIINLFHLIPAAPQTLVKPLLEVVMKTERAMLIEAGSPFREPLIKFLTRHPSQTVELFMMEATLNDPQWSRMFMSFLKHKDAKPLRDVLASNPNRFVPLLVPAGPAATVRPGSPSTSTARLDLQFQAIKIISIIVKNDEGWLAGQHSLVSQLRRVWVSEAFQERHRKDNMAATNWKEPKLLAYCLLSYCKRNYSEIELLFQLLRAFTGRFLCNMTFLKEYMEEEIPKNYSITHKRALFFRFVEFNDPHFNDELKAKVLQHILNPAFLYSFEKGEGEQLLGPPNPEGDNPESITSVFITKVLDPEKQADLADSLRIYLLQFSTLLVEHAPHHIHDNNKSRNSKLRRLMTFAWPCLLPKTCVDPACKYSGHLLLAHIIAKFAIHKKIVLQVFHSLLKAHTMEARAIVRQAMAILTPAVPARMEDGHQMLTHWTRKIIVEEGHTVPQLVHILHLIVQHFRVYYPVRHHLVQHMISAMQRLGFTPSVTIEQRKLAVDLAEVVIKWELQRIKDQQPESEADPGSVGEGTSGASAAMKRGMSVDSAQDVKRFRTAAGGVGTVFGRSQSMPGTEALLTKPVEKQHTDTVVNFLIRIACQVNDSTNVAGSPGELLSRRCVNLMKTALRPDMWPRAELKLQWFDKLLMTVEQPNQANFSNICTGLEILSFLLSVLQPPAILAHFKPLQRGIAACMTCGNTKVLRAVHSLLSRLMSTFPTEPSTSTVASKYEELECLYAAVGKVIYEGLTNYEKASSANPTQLFGTLMILKSACSNNSSYIDRLISVFMRSLQKMVREHLSPQPNPGTAETSTVTSELVMLSLDLVKERLSVMNMEMRKNFIQVILTSLIEKSPDPKILRAVVKIVEEWVKNSSGNPMATNQVPNPREKSILLVKMMTYIEKRFPDDLELNAQFLDLVNYVYRDENLSGSDITSKLEPAFLSGLRCTQPSIRAKFFEVFDGSMKRRVYERLLYICCSQNWEAMGSHFWIKQCIELLLAVCERNTTIGTSCQGSMLPSITNVINLADSHDRAAFAMATHIKQEPRERENSETKEEDVEIDIELAPGDQTSLPKTKEQGERDAGNQLHMLTNRHDKFLDSLREVKTGALLNALVQLCHISTPLAEKTWVQLFPRLWKILSDRQQHAISGEMGPFLCSGSHQAQRDCQPSALNCFVEAMSQCVSPIPIRPCVLKYLGKTHNLWLRSTLMLEQQAFEKGLSLHIKPKQSTEFYEQESITPPQQEIRDSLAVLSSLLQEEDMWAGLWQKRCKFPETSTAIAYEQHGFFEQAQETYEKAMEKARKEHNVSPAIFPEYQLWEDHWIRCSKELNQWEPLTEYGQSKGHNNPYLVLECAWRVSNWAAMKEALVQVELSCPKEMAWKVNMHRGYLAICHPEEQQLNFIERLVEMASSLAIREWRRLPHIVSHVHTPLLQAAQQIIELQEAAQINAGLQPTNLGRNTSLHDMKTVVKTWRNRLPIVSDDLSHWSSIFMWRQHHYQAIVTAYENNTQHDPNTNNAMLGVHASASAIIQYGKIARKQGLVNVALDILSRIHTIPTVPIVDCFQKIRQQVKCYLQLAGVMGKNECMQGLEVIESTNLKYFTKEMTAEFYALKGMFLAQINKSEEANKAFSAAVQMHDVLVKAWAMWGDYLENIFVKDRQPHLGVSAITCYLHACRHQNESKSRKYLAKVLWLLSFDDKNTLADAVDKYCIGVPPIQWLAWIPQLLTCLVGSEGKPLLNLISQVGRVYPQAVYFPIRTLYLTLKIEQRERYKSDSGQQQPSSAAAQTHSASDPGPIRATAPMWRCSRIMHMQRELHPTLLSSLEGIVDQMVWFRENWHEEVLRQLQQGLAKCYSVAFEKSGAVSDAKITPHTLNFVKKLVSTFGVGLENVSNVSTMFSSAASESLARRAQATAQDPVFQKMKGQFTTDFDFSVPGSMKLHNLISKLKKWIKILEAKTKQLPKFFLIEEKCRFLSNFSAQTAEVEIPGEFLMPKPTHYYIKIARFMPRVEIVQKHNTAARRLYIRGHNGKIYPYLVMNDACLTESRREERVLQLLRLLNPCLEKRKETTKRHLFFTVPRVVAVSPQMRLVEDNPSSLSLVEIYKQRCAKKGIEHDNPISRYYDRLATVQARGTQASHQVLRDILKEVQGNMVPRSMLKEWALHTFPNATDYWTFRKMFTIQLALIGLAEFMLHLNRLNPEMLQIAQDTGKLNVSYFRFDINDATGDLDANRPVPFRLTPNISEFLTTIGVSGPLTASMIAVARCFAQPNFKVDGILKAVLRDEIIAWHKKTQEDTSMPLSPAGQPENMDSQQLVSLVQKAVTAIMTRLHNLAQFEGGESKVNTLVAAANSLDNLCRMDPAWHPWL</sequence>
<name>A0A8C2JED2_CYPCA</name>
<dbReference type="GO" id="GO:0035267">
    <property type="term" value="C:NuA4 histone acetyltransferase complex"/>
    <property type="evidence" value="ECO:0007669"/>
    <property type="project" value="TreeGrafter"/>
</dbReference>
<dbReference type="PROSITE" id="PS51189">
    <property type="entry name" value="FAT"/>
    <property type="match status" value="1"/>
</dbReference>
<dbReference type="InterPro" id="IPR003152">
    <property type="entry name" value="FATC_dom"/>
</dbReference>
<dbReference type="Ensembl" id="ENSCCRT00020100906.1">
    <property type="protein sequence ID" value="ENSCCRP00020092346.1"/>
    <property type="gene ID" value="ENSCCRG00020042129.1"/>
</dbReference>
<dbReference type="InterPro" id="IPR003151">
    <property type="entry name" value="PIK-rel_kinase_FAT"/>
</dbReference>
<dbReference type="InterPro" id="IPR014009">
    <property type="entry name" value="PIK_FAT"/>
</dbReference>
<feature type="domain" description="PI3K/PI4K catalytic" evidence="3">
    <location>
        <begin position="3483"/>
        <end position="3806"/>
    </location>
</feature>
<evidence type="ECO:0000259" key="4">
    <source>
        <dbReference type="PROSITE" id="PS51189"/>
    </source>
</evidence>
<dbReference type="SMART" id="SM00146">
    <property type="entry name" value="PI3Kc"/>
    <property type="match status" value="1"/>
</dbReference>
<dbReference type="Pfam" id="PF00454">
    <property type="entry name" value="PI3_PI4_kinase"/>
    <property type="match status" value="1"/>
</dbReference>
<organism evidence="6 7">
    <name type="scientific">Cyprinus carpio</name>
    <name type="common">Common carp</name>
    <dbReference type="NCBI Taxonomy" id="7962"/>
    <lineage>
        <taxon>Eukaryota</taxon>
        <taxon>Metazoa</taxon>
        <taxon>Chordata</taxon>
        <taxon>Craniata</taxon>
        <taxon>Vertebrata</taxon>
        <taxon>Euteleostomi</taxon>
        <taxon>Actinopterygii</taxon>
        <taxon>Neopterygii</taxon>
        <taxon>Teleostei</taxon>
        <taxon>Ostariophysi</taxon>
        <taxon>Cypriniformes</taxon>
        <taxon>Cyprinidae</taxon>
        <taxon>Cyprininae</taxon>
        <taxon>Cyprinus</taxon>
    </lineage>
</organism>
<dbReference type="GO" id="GO:0005634">
    <property type="term" value="C:nucleus"/>
    <property type="evidence" value="ECO:0007669"/>
    <property type="project" value="TreeGrafter"/>
</dbReference>
<dbReference type="Pfam" id="PF02259">
    <property type="entry name" value="FAT"/>
    <property type="match status" value="1"/>
</dbReference>
<feature type="compositionally biased region" description="Low complexity" evidence="2">
    <location>
        <begin position="3252"/>
        <end position="3269"/>
    </location>
</feature>
<evidence type="ECO:0000256" key="2">
    <source>
        <dbReference type="SAM" id="MobiDB-lite"/>
    </source>
</evidence>
<dbReference type="InterPro" id="IPR011009">
    <property type="entry name" value="Kinase-like_dom_sf"/>
</dbReference>
<dbReference type="InterPro" id="IPR046807">
    <property type="entry name" value="Tra1_central"/>
</dbReference>
<feature type="domain" description="FAT" evidence="4">
    <location>
        <begin position="2672"/>
        <end position="3240"/>
    </location>
</feature>
<dbReference type="PANTHER" id="PTHR11139">
    <property type="entry name" value="ATAXIA TELANGIECTASIA MUTATED ATM -RELATED"/>
    <property type="match status" value="1"/>
</dbReference>
<dbReference type="GO" id="GO:0006355">
    <property type="term" value="P:regulation of DNA-templated transcription"/>
    <property type="evidence" value="ECO:0007669"/>
    <property type="project" value="TreeGrafter"/>
</dbReference>
<dbReference type="Pfam" id="PF20206">
    <property type="entry name" value="Tra1_ring"/>
    <property type="match status" value="1"/>
</dbReference>
<dbReference type="InterPro" id="IPR050517">
    <property type="entry name" value="DDR_Repair_Kinase"/>
</dbReference>
<feature type="compositionally biased region" description="Pro residues" evidence="2">
    <location>
        <begin position="498"/>
        <end position="515"/>
    </location>
</feature>
<evidence type="ECO:0000313" key="7">
    <source>
        <dbReference type="Proteomes" id="UP000694701"/>
    </source>
</evidence>
<dbReference type="PROSITE" id="PS50290">
    <property type="entry name" value="PI3_4_KINASE_3"/>
    <property type="match status" value="1"/>
</dbReference>
<dbReference type="InterPro" id="IPR046805">
    <property type="entry name" value="Tra1_ring"/>
</dbReference>
<feature type="domain" description="FATC" evidence="5">
    <location>
        <begin position="3810"/>
        <end position="3842"/>
    </location>
</feature>
<dbReference type="SUPFAM" id="SSF48371">
    <property type="entry name" value="ARM repeat"/>
    <property type="match status" value="3"/>
</dbReference>
<dbReference type="SUPFAM" id="SSF56112">
    <property type="entry name" value="Protein kinase-like (PK-like)"/>
    <property type="match status" value="1"/>
</dbReference>
<protein>
    <submittedName>
        <fullName evidence="6">Transformation/transcription domain-associated protein</fullName>
    </submittedName>
</protein>
<accession>A0A8C2JED2</accession>
<dbReference type="InterPro" id="IPR011989">
    <property type="entry name" value="ARM-like"/>
</dbReference>
<dbReference type="Gene3D" id="1.25.10.10">
    <property type="entry name" value="Leucine-rich Repeat Variant"/>
    <property type="match status" value="1"/>
</dbReference>
<feature type="region of interest" description="Disordered" evidence="2">
    <location>
        <begin position="491"/>
        <end position="526"/>
    </location>
</feature>
<feature type="region of interest" description="Disordered" evidence="2">
    <location>
        <begin position="2002"/>
        <end position="2027"/>
    </location>
</feature>
<dbReference type="GO" id="GO:0006281">
    <property type="term" value="P:DNA repair"/>
    <property type="evidence" value="ECO:0007669"/>
    <property type="project" value="TreeGrafter"/>
</dbReference>
<evidence type="ECO:0000313" key="6">
    <source>
        <dbReference type="Ensembl" id="ENSCCRP00020092346.1"/>
    </source>
</evidence>
<reference evidence="6" key="1">
    <citation type="submission" date="2025-08" db="UniProtKB">
        <authorList>
            <consortium name="Ensembl"/>
        </authorList>
    </citation>
    <scope>IDENTIFICATION</scope>
</reference>
<dbReference type="PANTHER" id="PTHR11139:SF1">
    <property type="entry name" value="TRANSFORMATION_TRANSCRIPTION DOMAIN-ASSOCIATED PROTEIN"/>
    <property type="match status" value="1"/>
</dbReference>
<evidence type="ECO:0000259" key="3">
    <source>
        <dbReference type="PROSITE" id="PS50290"/>
    </source>
</evidence>
<gene>
    <name evidence="6" type="primary">LOC109058487</name>
</gene>
<evidence type="ECO:0000256" key="1">
    <source>
        <dbReference type="ARBA" id="ARBA00007234"/>
    </source>
</evidence>
<dbReference type="InterPro" id="IPR000403">
    <property type="entry name" value="PI3/4_kinase_cat_dom"/>
</dbReference>